<feature type="domain" description="Peptidase M41" evidence="11">
    <location>
        <begin position="363"/>
        <end position="544"/>
    </location>
</feature>
<dbReference type="Pfam" id="PF01434">
    <property type="entry name" value="Peptidase_M41"/>
    <property type="match status" value="1"/>
</dbReference>
<feature type="region of interest" description="Disordered" evidence="10">
    <location>
        <begin position="1"/>
        <end position="40"/>
    </location>
</feature>
<evidence type="ECO:0000256" key="10">
    <source>
        <dbReference type="SAM" id="MobiDB-lite"/>
    </source>
</evidence>
<evidence type="ECO:0000256" key="2">
    <source>
        <dbReference type="ARBA" id="ARBA00022670"/>
    </source>
</evidence>
<evidence type="ECO:0000256" key="8">
    <source>
        <dbReference type="ARBA" id="ARBA00022946"/>
    </source>
</evidence>
<dbReference type="EMBL" id="CM000881">
    <property type="protein sequence ID" value="PNT73170.1"/>
    <property type="molecule type" value="Genomic_DNA"/>
</dbReference>
<keyword evidence="6" id="KW-0862">Zinc</keyword>
<evidence type="ECO:0000259" key="11">
    <source>
        <dbReference type="Pfam" id="PF01434"/>
    </source>
</evidence>
<dbReference type="Proteomes" id="UP000008810">
    <property type="component" value="Chromosome 2"/>
</dbReference>
<dbReference type="SUPFAM" id="SSF140990">
    <property type="entry name" value="FtsH protease domain-like"/>
    <property type="match status" value="1"/>
</dbReference>
<keyword evidence="9" id="KW-0482">Metalloprotease</keyword>
<reference evidence="14" key="3">
    <citation type="submission" date="2018-08" db="UniProtKB">
        <authorList>
            <consortium name="EnsemblPlants"/>
        </authorList>
    </citation>
    <scope>IDENTIFICATION</scope>
    <source>
        <strain evidence="14">cv. Bd21</strain>
    </source>
</reference>
<feature type="region of interest" description="Disordered" evidence="10">
    <location>
        <begin position="570"/>
        <end position="589"/>
    </location>
</feature>
<dbReference type="FunFam" id="3.40.1690.20:FF:000004">
    <property type="entry name" value="ATP-dependent zinc metalloprotease FTSH 10 mitochondrial"/>
    <property type="match status" value="1"/>
</dbReference>
<dbReference type="GO" id="GO:0016020">
    <property type="term" value="C:membrane"/>
    <property type="evidence" value="ECO:0007669"/>
    <property type="project" value="InterPro"/>
</dbReference>
<dbReference type="GO" id="GO:0008270">
    <property type="term" value="F:zinc ion binding"/>
    <property type="evidence" value="ECO:0007669"/>
    <property type="project" value="InterPro"/>
</dbReference>
<reference evidence="13" key="2">
    <citation type="submission" date="2017-06" db="EMBL/GenBank/DDBJ databases">
        <title>WGS assembly of Brachypodium distachyon.</title>
        <authorList>
            <consortium name="The International Brachypodium Initiative"/>
            <person name="Lucas S."/>
            <person name="Harmon-Smith M."/>
            <person name="Lail K."/>
            <person name="Tice H."/>
            <person name="Grimwood J."/>
            <person name="Bruce D."/>
            <person name="Barry K."/>
            <person name="Shu S."/>
            <person name="Lindquist E."/>
            <person name="Wang M."/>
            <person name="Pitluck S."/>
            <person name="Vogel J.P."/>
            <person name="Garvin D.F."/>
            <person name="Mockler T.C."/>
            <person name="Schmutz J."/>
            <person name="Rokhsar D."/>
            <person name="Bevan M.W."/>
        </authorList>
    </citation>
    <scope>NUCLEOTIDE SEQUENCE</scope>
    <source>
        <strain evidence="13">Bd21</strain>
    </source>
</reference>
<evidence type="ECO:0000259" key="12">
    <source>
        <dbReference type="Pfam" id="PF06480"/>
    </source>
</evidence>
<dbReference type="AlphaFoldDB" id="A0A2K2DFY1"/>
<evidence type="ECO:0000313" key="15">
    <source>
        <dbReference type="Proteomes" id="UP000008810"/>
    </source>
</evidence>
<keyword evidence="3" id="KW-0479">Metal-binding</keyword>
<gene>
    <name evidence="14" type="primary">LOC100823457</name>
    <name evidence="13" type="ORF">BRADI_2g54697v3</name>
</gene>
<dbReference type="InterPro" id="IPR011546">
    <property type="entry name" value="Pept_M41_FtsH_extracell"/>
</dbReference>
<proteinExistence type="predicted"/>
<feature type="compositionally biased region" description="Basic and acidic residues" evidence="10">
    <location>
        <begin position="93"/>
        <end position="116"/>
    </location>
</feature>
<dbReference type="ExpressionAtlas" id="A0A2K2DFY1">
    <property type="expression patterns" value="baseline"/>
</dbReference>
<feature type="domain" description="Peptidase M41 FtsH extracellular" evidence="12">
    <location>
        <begin position="139"/>
        <end position="246"/>
    </location>
</feature>
<dbReference type="Pfam" id="PF06480">
    <property type="entry name" value="FtsH_ext"/>
    <property type="match status" value="1"/>
</dbReference>
<comment type="cofactor">
    <cofactor evidence="1">
        <name>Zn(2+)</name>
        <dbReference type="ChEBI" id="CHEBI:29105"/>
    </cofactor>
</comment>
<sequence>MSLSSLPRALSRSRQGSLLGGHGGFRAPLPSPPPPPLLDSASGGLGFVRRYLTSALVHRSAAANAPGKVGDWRSLLANSQSRRLFCDQSKKNYDKSCPNGKEEPKGDGSDKSESKQKFNSGSQWNFQEKLDKLFRFLAPVFLLELILSTLPLSTAQHEISFQEFKNKLLEPGLVDHIVVSNKEVAKVYVRSSPLTKQNQDSDIHITTNHLPGKEAPSIYKYYFNIGSVDSFEEKLKEAQEALGIDRHDYIPVTYGPAEVSWFQEILKLAPTVIILGLLYVVGKGMQSGFSIGGGSGKGGRSIFNIGKVQVTKMDKNSKDKVFFKDVVGCDEAKQEIMEFVHFLKNPKKYEELGAKIPKGALLVISKMERLTVAYHESGHAVAGWFLEHAELLLKVTIVPRGTAALGFAQYVQNDNLLMTKEQLFDMTCMTLGGRAAEEVLIGKISTGAQNDLEKVTKMTYAQVALYGFSEKVGLLSFPQRDDGFEMNKPYSSQTASIIDTEVREWVAEAYKHTIELIKKHKEQVAQIAELLLEKEVLHQDDLVRVLGERPFKTVEPINYDRFKHGFIDADNNKSTEVDPSSSLGEAVPT</sequence>
<protein>
    <recommendedName>
        <fullName evidence="16">Peptidase M41 domain-containing protein</fullName>
    </recommendedName>
</protein>
<dbReference type="InterPro" id="IPR037219">
    <property type="entry name" value="Peptidase_M41-like"/>
</dbReference>
<keyword evidence="2" id="KW-0645">Protease</keyword>
<evidence type="ECO:0000256" key="4">
    <source>
        <dbReference type="ARBA" id="ARBA00022741"/>
    </source>
</evidence>
<accession>A0A2K2DFY1</accession>
<dbReference type="Gene3D" id="3.40.1690.20">
    <property type="match status" value="1"/>
</dbReference>
<evidence type="ECO:0000256" key="3">
    <source>
        <dbReference type="ARBA" id="ARBA00022723"/>
    </source>
</evidence>
<evidence type="ECO:0000313" key="14">
    <source>
        <dbReference type="EnsemblPlants" id="PNT73170"/>
    </source>
</evidence>
<dbReference type="Gene3D" id="1.20.58.760">
    <property type="entry name" value="Peptidase M41"/>
    <property type="match status" value="1"/>
</dbReference>
<dbReference type="GeneID" id="100823457"/>
<dbReference type="PANTHER" id="PTHR43655:SF2">
    <property type="entry name" value="AFG3 LIKE MATRIX AAA PEPTIDASE SUBUNIT 2, ISOFORM A"/>
    <property type="match status" value="1"/>
</dbReference>
<evidence type="ECO:0000256" key="5">
    <source>
        <dbReference type="ARBA" id="ARBA00022801"/>
    </source>
</evidence>
<keyword evidence="15" id="KW-1185">Reference proteome</keyword>
<evidence type="ECO:0000256" key="1">
    <source>
        <dbReference type="ARBA" id="ARBA00001947"/>
    </source>
</evidence>
<keyword evidence="7" id="KW-0067">ATP-binding</keyword>
<evidence type="ECO:0000313" key="13">
    <source>
        <dbReference type="EMBL" id="PNT73170.1"/>
    </source>
</evidence>
<dbReference type="Gene3D" id="3.40.50.300">
    <property type="entry name" value="P-loop containing nucleotide triphosphate hydrolases"/>
    <property type="match status" value="1"/>
</dbReference>
<feature type="region of interest" description="Disordered" evidence="10">
    <location>
        <begin position="93"/>
        <end position="120"/>
    </location>
</feature>
<dbReference type="OrthoDB" id="1413014at2759"/>
<feature type="compositionally biased region" description="Low complexity" evidence="10">
    <location>
        <begin position="1"/>
        <end position="14"/>
    </location>
</feature>
<dbReference type="GO" id="GO:0005524">
    <property type="term" value="F:ATP binding"/>
    <property type="evidence" value="ECO:0007669"/>
    <property type="project" value="UniProtKB-KW"/>
</dbReference>
<dbReference type="FunFam" id="1.20.58.760:FF:000005">
    <property type="entry name" value="ATP-dependent zinc metalloprotease FTSH 10, mitochondrial"/>
    <property type="match status" value="1"/>
</dbReference>
<keyword evidence="4" id="KW-0547">Nucleotide-binding</keyword>
<dbReference type="InterPro" id="IPR050928">
    <property type="entry name" value="ATP-dep_Zn_Metalloprotease"/>
</dbReference>
<organism evidence="13">
    <name type="scientific">Brachypodium distachyon</name>
    <name type="common">Purple false brome</name>
    <name type="synonym">Trachynia distachya</name>
    <dbReference type="NCBI Taxonomy" id="15368"/>
    <lineage>
        <taxon>Eukaryota</taxon>
        <taxon>Viridiplantae</taxon>
        <taxon>Streptophyta</taxon>
        <taxon>Embryophyta</taxon>
        <taxon>Tracheophyta</taxon>
        <taxon>Spermatophyta</taxon>
        <taxon>Magnoliopsida</taxon>
        <taxon>Liliopsida</taxon>
        <taxon>Poales</taxon>
        <taxon>Poaceae</taxon>
        <taxon>BOP clade</taxon>
        <taxon>Pooideae</taxon>
        <taxon>Stipodae</taxon>
        <taxon>Brachypodieae</taxon>
        <taxon>Brachypodium</taxon>
    </lineage>
</organism>
<dbReference type="GO" id="GO:0004222">
    <property type="term" value="F:metalloendopeptidase activity"/>
    <property type="evidence" value="ECO:0007669"/>
    <property type="project" value="InterPro"/>
</dbReference>
<dbReference type="GO" id="GO:0006508">
    <property type="term" value="P:proteolysis"/>
    <property type="evidence" value="ECO:0007669"/>
    <property type="project" value="UniProtKB-KW"/>
</dbReference>
<keyword evidence="5" id="KW-0378">Hydrolase</keyword>
<evidence type="ECO:0000256" key="7">
    <source>
        <dbReference type="ARBA" id="ARBA00022840"/>
    </source>
</evidence>
<name>A0A2K2DFY1_BRADI</name>
<reference evidence="13 14" key="1">
    <citation type="journal article" date="2010" name="Nature">
        <title>Genome sequencing and analysis of the model grass Brachypodium distachyon.</title>
        <authorList>
            <consortium name="International Brachypodium Initiative"/>
        </authorList>
    </citation>
    <scope>NUCLEOTIDE SEQUENCE [LARGE SCALE GENOMIC DNA]</scope>
    <source>
        <strain evidence="13 14">Bd21</strain>
    </source>
</reference>
<dbReference type="PANTHER" id="PTHR43655">
    <property type="entry name" value="ATP-DEPENDENT PROTEASE"/>
    <property type="match status" value="1"/>
</dbReference>
<dbReference type="EnsemblPlants" id="PNT73170">
    <property type="protein sequence ID" value="PNT73170"/>
    <property type="gene ID" value="BRADI_2g54697v3"/>
</dbReference>
<evidence type="ECO:0000256" key="6">
    <source>
        <dbReference type="ARBA" id="ARBA00022833"/>
    </source>
</evidence>
<evidence type="ECO:0008006" key="16">
    <source>
        <dbReference type="Google" id="ProtNLM"/>
    </source>
</evidence>
<evidence type="ECO:0000256" key="9">
    <source>
        <dbReference type="ARBA" id="ARBA00023049"/>
    </source>
</evidence>
<dbReference type="InterPro" id="IPR027417">
    <property type="entry name" value="P-loop_NTPase"/>
</dbReference>
<keyword evidence="8" id="KW-0809">Transit peptide</keyword>
<dbReference type="RefSeq" id="XP_014753683.1">
    <property type="nucleotide sequence ID" value="XM_014898197.2"/>
</dbReference>
<dbReference type="InterPro" id="IPR000642">
    <property type="entry name" value="Peptidase_M41"/>
</dbReference>
<dbReference type="Gramene" id="PNT73170">
    <property type="protein sequence ID" value="PNT73170"/>
    <property type="gene ID" value="BRADI_2g54697v3"/>
</dbReference>
<dbReference type="GO" id="GO:0004176">
    <property type="term" value="F:ATP-dependent peptidase activity"/>
    <property type="evidence" value="ECO:0007669"/>
    <property type="project" value="InterPro"/>
</dbReference>